<gene>
    <name evidence="1" type="ORF">OLC1_LOCUS14989</name>
</gene>
<keyword evidence="2" id="KW-1185">Reference proteome</keyword>
<evidence type="ECO:0000313" key="1">
    <source>
        <dbReference type="EMBL" id="CAI9106503.1"/>
    </source>
</evidence>
<accession>A0AAV1DFU5</accession>
<dbReference type="AlphaFoldDB" id="A0AAV1DFU5"/>
<dbReference type="InterPro" id="IPR035892">
    <property type="entry name" value="C2_domain_sf"/>
</dbReference>
<evidence type="ECO:0000313" key="2">
    <source>
        <dbReference type="Proteomes" id="UP001161247"/>
    </source>
</evidence>
<dbReference type="PANTHER" id="PTHR32246:SF69">
    <property type="entry name" value="CALCIUM-DEPENDENT LIPID-BINDING (CALB DOMAIN) FAMILY PROTEIN"/>
    <property type="match status" value="1"/>
</dbReference>
<proteinExistence type="predicted"/>
<sequence length="146" mass="16090">MAKLALMMEEKKKKKSSELILEINLVSAQGLKVRSKSKSKTRTYAVVWVDDVSSNKLRTGTDGLSRATAAFNVEIYTVGHRHFLKDSLVGTARCLLSNLLGKMITPVHVHRPSGNFHGILNVSASLCDEKTHRSIGFGYVSGIFRS</sequence>
<dbReference type="SUPFAM" id="SSF49562">
    <property type="entry name" value="C2 domain (Calcium/lipid-binding domain, CaLB)"/>
    <property type="match status" value="1"/>
</dbReference>
<dbReference type="Proteomes" id="UP001161247">
    <property type="component" value="Chromosome 5"/>
</dbReference>
<dbReference type="EMBL" id="OX459122">
    <property type="protein sequence ID" value="CAI9106503.1"/>
    <property type="molecule type" value="Genomic_DNA"/>
</dbReference>
<dbReference type="PANTHER" id="PTHR32246">
    <property type="entry name" value="INGRESSION PROTEIN FIC1"/>
    <property type="match status" value="1"/>
</dbReference>
<organism evidence="1 2">
    <name type="scientific">Oldenlandia corymbosa var. corymbosa</name>
    <dbReference type="NCBI Taxonomy" id="529605"/>
    <lineage>
        <taxon>Eukaryota</taxon>
        <taxon>Viridiplantae</taxon>
        <taxon>Streptophyta</taxon>
        <taxon>Embryophyta</taxon>
        <taxon>Tracheophyta</taxon>
        <taxon>Spermatophyta</taxon>
        <taxon>Magnoliopsida</taxon>
        <taxon>eudicotyledons</taxon>
        <taxon>Gunneridae</taxon>
        <taxon>Pentapetalae</taxon>
        <taxon>asterids</taxon>
        <taxon>lamiids</taxon>
        <taxon>Gentianales</taxon>
        <taxon>Rubiaceae</taxon>
        <taxon>Rubioideae</taxon>
        <taxon>Spermacoceae</taxon>
        <taxon>Hedyotis-Oldenlandia complex</taxon>
        <taxon>Oldenlandia</taxon>
    </lineage>
</organism>
<name>A0AAV1DFU5_OLDCO</name>
<reference evidence="1" key="1">
    <citation type="submission" date="2023-03" db="EMBL/GenBank/DDBJ databases">
        <authorList>
            <person name="Julca I."/>
        </authorList>
    </citation>
    <scope>NUCLEOTIDE SEQUENCE</scope>
</reference>
<protein>
    <submittedName>
        <fullName evidence="1">OLC1v1005678C1</fullName>
    </submittedName>
</protein>